<proteinExistence type="predicted"/>
<dbReference type="RefSeq" id="WP_189437482.1">
    <property type="nucleotide sequence ID" value="NZ_BMXE01000005.1"/>
</dbReference>
<sequence length="283" mass="32565">MNTTLRYSPRAAGAVAYFKRRNNDIDIFVEDKAAPNLWVKMLNNFLPEGTKLESVTPLGGRKEVIEACKLDQDVSERRALYLIDADFDLLHGKPKKKLKKLYRLRSYCVENYLLNEDSILSAATTFDDAATVQEAKQRLGFSEWVRENNNPLRMLFVCYAVANKLDESIATIKLSVHPLFRDCRVSLCPQKTFVRVLSIYRTLRAQFDRSVIETIKAEVEERFDRLGLLAVVSGKDYLFPAFRNQFKSQFGLTVKDDVFKVMLADKSGCQIDPYLKRRLTQIL</sequence>
<comment type="caution">
    <text evidence="2">The sequence shown here is derived from an EMBL/GenBank/DDBJ whole genome shotgun (WGS) entry which is preliminary data.</text>
</comment>
<protein>
    <recommendedName>
        <fullName evidence="1">DUF4435 domain-containing protein</fullName>
    </recommendedName>
</protein>
<accession>A0ABQ3EFZ9</accession>
<dbReference type="InterPro" id="IPR029492">
    <property type="entry name" value="DUF4435"/>
</dbReference>
<dbReference type="Pfam" id="PF14491">
    <property type="entry name" value="DUF4435"/>
    <property type="match status" value="1"/>
</dbReference>
<dbReference type="Proteomes" id="UP000637980">
    <property type="component" value="Unassembled WGS sequence"/>
</dbReference>
<evidence type="ECO:0000313" key="3">
    <source>
        <dbReference type="Proteomes" id="UP000637980"/>
    </source>
</evidence>
<organism evidence="2 3">
    <name type="scientific">Pseudovibrio japonicus</name>
    <dbReference type="NCBI Taxonomy" id="366534"/>
    <lineage>
        <taxon>Bacteria</taxon>
        <taxon>Pseudomonadati</taxon>
        <taxon>Pseudomonadota</taxon>
        <taxon>Alphaproteobacteria</taxon>
        <taxon>Hyphomicrobiales</taxon>
        <taxon>Stappiaceae</taxon>
        <taxon>Pseudovibrio</taxon>
    </lineage>
</organism>
<evidence type="ECO:0000259" key="1">
    <source>
        <dbReference type="Pfam" id="PF14491"/>
    </source>
</evidence>
<name>A0ABQ3EFZ9_9HYPH</name>
<feature type="domain" description="DUF4435" evidence="1">
    <location>
        <begin position="23"/>
        <end position="240"/>
    </location>
</feature>
<gene>
    <name evidence="2" type="ORF">GCM10007094_28520</name>
</gene>
<dbReference type="EMBL" id="BMXE01000005">
    <property type="protein sequence ID" value="GHB37492.1"/>
    <property type="molecule type" value="Genomic_DNA"/>
</dbReference>
<evidence type="ECO:0000313" key="2">
    <source>
        <dbReference type="EMBL" id="GHB37492.1"/>
    </source>
</evidence>
<keyword evidence="3" id="KW-1185">Reference proteome</keyword>
<reference evidence="3" key="1">
    <citation type="journal article" date="2019" name="Int. J. Syst. Evol. Microbiol.">
        <title>The Global Catalogue of Microorganisms (GCM) 10K type strain sequencing project: providing services to taxonomists for standard genome sequencing and annotation.</title>
        <authorList>
            <consortium name="The Broad Institute Genomics Platform"/>
            <consortium name="The Broad Institute Genome Sequencing Center for Infectious Disease"/>
            <person name="Wu L."/>
            <person name="Ma J."/>
        </authorList>
    </citation>
    <scope>NUCLEOTIDE SEQUENCE [LARGE SCALE GENOMIC DNA]</scope>
    <source>
        <strain evidence="3">KCTC 12861</strain>
    </source>
</reference>